<evidence type="ECO:0000256" key="8">
    <source>
        <dbReference type="ARBA" id="ARBA00022692"/>
    </source>
</evidence>
<evidence type="ECO:0000256" key="13">
    <source>
        <dbReference type="ARBA" id="ARBA00023264"/>
    </source>
</evidence>
<dbReference type="GO" id="GO:0012505">
    <property type="term" value="C:endomembrane system"/>
    <property type="evidence" value="ECO:0007669"/>
    <property type="project" value="UniProtKB-SubCell"/>
</dbReference>
<feature type="transmembrane region" description="Helical" evidence="16">
    <location>
        <begin position="207"/>
        <end position="226"/>
    </location>
</feature>
<feature type="transmembrane region" description="Helical" evidence="16">
    <location>
        <begin position="20"/>
        <end position="40"/>
    </location>
</feature>
<dbReference type="RefSeq" id="WP_092343433.1">
    <property type="nucleotide sequence ID" value="NZ_LN906597.1"/>
</dbReference>
<dbReference type="PATRIC" id="fig|1561003.3.peg.1228"/>
<keyword evidence="10" id="KW-0443">Lipid metabolism</keyword>
<keyword evidence="18" id="KW-1185">Reference proteome</keyword>
<feature type="transmembrane region" description="Helical" evidence="16">
    <location>
        <begin position="111"/>
        <end position="130"/>
    </location>
</feature>
<keyword evidence="6" id="KW-0444">Lipid biosynthesis</keyword>
<evidence type="ECO:0000256" key="9">
    <source>
        <dbReference type="ARBA" id="ARBA00022989"/>
    </source>
</evidence>
<evidence type="ECO:0000256" key="7">
    <source>
        <dbReference type="ARBA" id="ARBA00022679"/>
    </source>
</evidence>
<dbReference type="GO" id="GO:0003882">
    <property type="term" value="F:CDP-diacylglycerol-serine O-phosphatidyltransferase activity"/>
    <property type="evidence" value="ECO:0007669"/>
    <property type="project" value="UniProtKB-EC"/>
</dbReference>
<dbReference type="PROSITE" id="PS00379">
    <property type="entry name" value="CDP_ALCOHOL_P_TRANSF"/>
    <property type="match status" value="1"/>
</dbReference>
<proteinExistence type="inferred from homology"/>
<evidence type="ECO:0000313" key="17">
    <source>
        <dbReference type="EMBL" id="CUT18005.1"/>
    </source>
</evidence>
<dbReference type="InterPro" id="IPR000462">
    <property type="entry name" value="CDP-OH_P_trans"/>
</dbReference>
<dbReference type="PANTHER" id="PTHR14269">
    <property type="entry name" value="CDP-DIACYLGLYCEROL--GLYCEROL-3-PHOSPHATE 3-PHOSPHATIDYLTRANSFERASE-RELATED"/>
    <property type="match status" value="1"/>
</dbReference>
<reference evidence="18" key="1">
    <citation type="submission" date="2015-11" db="EMBL/GenBank/DDBJ databases">
        <authorList>
            <person name="Seth-Smith H.M.B."/>
        </authorList>
    </citation>
    <scope>NUCLEOTIDE SEQUENCE [LARGE SCALE GENOMIC DNA]</scope>
    <source>
        <strain evidence="18">2013Ark11</strain>
    </source>
</reference>
<evidence type="ECO:0000256" key="3">
    <source>
        <dbReference type="ARBA" id="ARBA00010441"/>
    </source>
</evidence>
<dbReference type="InterPro" id="IPR004533">
    <property type="entry name" value="CDP-diaglyc--ser_O-PTrfase"/>
</dbReference>
<keyword evidence="11 16" id="KW-0472">Membrane</keyword>
<dbReference type="EMBL" id="LN906597">
    <property type="protein sequence ID" value="CUT18005.1"/>
    <property type="molecule type" value="Genomic_DNA"/>
</dbReference>
<comment type="catalytic activity">
    <reaction evidence="1">
        <text>a CDP-1,2-diacyl-sn-glycerol + L-serine = a 1,2-diacyl-sn-glycero-3-phospho-L-serine + CMP + H(+)</text>
        <dbReference type="Rhea" id="RHEA:16913"/>
        <dbReference type="ChEBI" id="CHEBI:15378"/>
        <dbReference type="ChEBI" id="CHEBI:33384"/>
        <dbReference type="ChEBI" id="CHEBI:57262"/>
        <dbReference type="ChEBI" id="CHEBI:58332"/>
        <dbReference type="ChEBI" id="CHEBI:60377"/>
        <dbReference type="EC" id="2.7.8.8"/>
    </reaction>
</comment>
<evidence type="ECO:0000256" key="6">
    <source>
        <dbReference type="ARBA" id="ARBA00022516"/>
    </source>
</evidence>
<evidence type="ECO:0000256" key="2">
    <source>
        <dbReference type="ARBA" id="ARBA00004127"/>
    </source>
</evidence>
<dbReference type="Gene3D" id="1.20.120.1760">
    <property type="match status" value="1"/>
</dbReference>
<evidence type="ECO:0000256" key="10">
    <source>
        <dbReference type="ARBA" id="ARBA00023098"/>
    </source>
</evidence>
<dbReference type="OrthoDB" id="9777147at2"/>
<keyword evidence="8 16" id="KW-0812">Transmembrane</keyword>
<evidence type="ECO:0000256" key="11">
    <source>
        <dbReference type="ARBA" id="ARBA00023136"/>
    </source>
</evidence>
<accession>A0A0S4M2K2</accession>
<feature type="transmembrane region" description="Helical" evidence="16">
    <location>
        <begin position="232"/>
        <end position="249"/>
    </location>
</feature>
<keyword evidence="7 15" id="KW-0808">Transferase</keyword>
<dbReference type="InterPro" id="IPR048254">
    <property type="entry name" value="CDP_ALCOHOL_P_TRANSF_CS"/>
</dbReference>
<feature type="transmembrane region" description="Helical" evidence="16">
    <location>
        <begin position="175"/>
        <end position="195"/>
    </location>
</feature>
<dbReference type="GO" id="GO:0008654">
    <property type="term" value="P:phospholipid biosynthetic process"/>
    <property type="evidence" value="ECO:0007669"/>
    <property type="project" value="UniProtKB-KW"/>
</dbReference>
<comment type="similarity">
    <text evidence="3 15">Belongs to the CDP-alcohol phosphatidyltransferase class-I family.</text>
</comment>
<dbReference type="Pfam" id="PF01066">
    <property type="entry name" value="CDP-OH_P_transf"/>
    <property type="match status" value="1"/>
</dbReference>
<organism evidence="17 18">
    <name type="scientific">Candidatus Ichthyocystis hellenicum</name>
    <dbReference type="NCBI Taxonomy" id="1561003"/>
    <lineage>
        <taxon>Bacteria</taxon>
        <taxon>Pseudomonadati</taxon>
        <taxon>Pseudomonadota</taxon>
        <taxon>Betaproteobacteria</taxon>
        <taxon>Burkholderiales</taxon>
        <taxon>Candidatus Ichthyocystis</taxon>
    </lineage>
</organism>
<evidence type="ECO:0000256" key="16">
    <source>
        <dbReference type="SAM" id="Phobius"/>
    </source>
</evidence>
<protein>
    <recommendedName>
        <fullName evidence="5">CDP-diacylglycerol--serine O-phosphatidyltransferase</fullName>
        <ecNumber evidence="4">2.7.8.8</ecNumber>
    </recommendedName>
    <alternativeName>
        <fullName evidence="14">Phosphatidylserine synthase</fullName>
    </alternativeName>
</protein>
<dbReference type="InterPro" id="IPR043130">
    <property type="entry name" value="CDP-OH_PTrfase_TM_dom"/>
</dbReference>
<comment type="subcellular location">
    <subcellularLocation>
        <location evidence="2">Endomembrane system</location>
        <topology evidence="2">Multi-pass membrane protein</topology>
    </subcellularLocation>
</comment>
<gene>
    <name evidence="17" type="primary">pssA</name>
    <name evidence="17" type="ORF">Ark11_1195</name>
</gene>
<keyword evidence="9 16" id="KW-1133">Transmembrane helix</keyword>
<keyword evidence="12" id="KW-0594">Phospholipid biosynthesis</keyword>
<dbReference type="NCBIfam" id="TIGR00473">
    <property type="entry name" value="pssA"/>
    <property type="match status" value="1"/>
</dbReference>
<dbReference type="Proteomes" id="UP000198651">
    <property type="component" value="Chromosome I"/>
</dbReference>
<evidence type="ECO:0000256" key="4">
    <source>
        <dbReference type="ARBA" id="ARBA00013174"/>
    </source>
</evidence>
<dbReference type="EC" id="2.7.8.8" evidence="4"/>
<evidence type="ECO:0000256" key="14">
    <source>
        <dbReference type="ARBA" id="ARBA00032361"/>
    </source>
</evidence>
<name>A0A0S4M2K2_9BURK</name>
<keyword evidence="13" id="KW-1208">Phospholipid metabolism</keyword>
<feature type="transmembrane region" description="Helical" evidence="16">
    <location>
        <begin position="142"/>
        <end position="163"/>
    </location>
</feature>
<evidence type="ECO:0000256" key="15">
    <source>
        <dbReference type="RuleBase" id="RU003750"/>
    </source>
</evidence>
<dbReference type="PANTHER" id="PTHR14269:SF61">
    <property type="entry name" value="CDP-DIACYLGLYCEROL--SERINE O-PHOSPHATIDYLTRANSFERASE"/>
    <property type="match status" value="1"/>
</dbReference>
<dbReference type="GO" id="GO:0016020">
    <property type="term" value="C:membrane"/>
    <property type="evidence" value="ECO:0007669"/>
    <property type="project" value="InterPro"/>
</dbReference>
<evidence type="ECO:0000313" key="18">
    <source>
        <dbReference type="Proteomes" id="UP000198651"/>
    </source>
</evidence>
<evidence type="ECO:0000256" key="5">
    <source>
        <dbReference type="ARBA" id="ARBA00017171"/>
    </source>
</evidence>
<dbReference type="InterPro" id="IPR050324">
    <property type="entry name" value="CDP-alcohol_PTase-I"/>
</dbReference>
<dbReference type="STRING" id="1561003.Ark11_1195"/>
<evidence type="ECO:0000256" key="1">
    <source>
        <dbReference type="ARBA" id="ARBA00000287"/>
    </source>
</evidence>
<evidence type="ECO:0000256" key="12">
    <source>
        <dbReference type="ARBA" id="ARBA00023209"/>
    </source>
</evidence>
<dbReference type="AlphaFoldDB" id="A0A0S4M2K2"/>
<sequence length="271" mass="30300">MHKKTFGLRSARRDLKKKTIYLLPNLLTTSALFCGFFAIVRSMNGDFRSAAFAIFFSTIFDNLDGRVARLTHTQSAFGAEYDSLSDMICFGAAPALIMYEWSLKAMGRSGWAAAFIYCVTAALRLARFNVSLDEEEGTKPHFLGLPSPVAAILLVSYVTVVRSHTPHVSPFLLDITSWILTVFAGLMMISSIPFYSGKNINFRKSIPFSRVVWVVLAIVALSQSLIDLFDMLFFLSLSYLFWGCFRAVFNRLLRKKNLSSPEDDSDSGCTV</sequence>